<dbReference type="InterPro" id="IPR001584">
    <property type="entry name" value="Integrase_cat-core"/>
</dbReference>
<dbReference type="SUPFAM" id="SSF53098">
    <property type="entry name" value="Ribonuclease H-like"/>
    <property type="match status" value="1"/>
</dbReference>
<organism evidence="2 3">
    <name type="scientific">Romboutsia sedimentorum</name>
    <dbReference type="NCBI Taxonomy" id="1368474"/>
    <lineage>
        <taxon>Bacteria</taxon>
        <taxon>Bacillati</taxon>
        <taxon>Bacillota</taxon>
        <taxon>Clostridia</taxon>
        <taxon>Peptostreptococcales</taxon>
        <taxon>Peptostreptococcaceae</taxon>
        <taxon>Romboutsia</taxon>
    </lineage>
</organism>
<feature type="domain" description="Integrase catalytic" evidence="1">
    <location>
        <begin position="124"/>
        <end position="160"/>
    </location>
</feature>
<dbReference type="RefSeq" id="WP_284133165.1">
    <property type="nucleotide sequence ID" value="NZ_JASKYM010000006.1"/>
</dbReference>
<evidence type="ECO:0000313" key="2">
    <source>
        <dbReference type="EMBL" id="MDK2564236.1"/>
    </source>
</evidence>
<accession>A0ABT7EBD1</accession>
<proteinExistence type="predicted"/>
<sequence>MILHSIKKETIYIAIKELNQEGYPIFTLCKFAGIATSSYYKWLNKTINLKRVYRLMKTSNLHAVIRKKKKKDLAISNNPTVKPLFHSDRGFQYTHKAFKAKLDKQEPVQSMSRVPRCIDNGPMEGFWGIIKSEMYYLNKFHTFEELKLAIDNYIKFYNEKSDVSIIA</sequence>
<name>A0ABT7EBD1_9FIRM</name>
<keyword evidence="3" id="KW-1185">Reference proteome</keyword>
<dbReference type="PANTHER" id="PTHR46889">
    <property type="entry name" value="TRANSPOSASE INSF FOR INSERTION SEQUENCE IS3B-RELATED"/>
    <property type="match status" value="1"/>
</dbReference>
<dbReference type="Pfam" id="PF13333">
    <property type="entry name" value="rve_2"/>
    <property type="match status" value="1"/>
</dbReference>
<evidence type="ECO:0000313" key="3">
    <source>
        <dbReference type="Proteomes" id="UP001301012"/>
    </source>
</evidence>
<protein>
    <submittedName>
        <fullName evidence="2">IS3 family transposase</fullName>
    </submittedName>
</protein>
<dbReference type="EMBL" id="JASKYM010000006">
    <property type="protein sequence ID" value="MDK2564236.1"/>
    <property type="molecule type" value="Genomic_DNA"/>
</dbReference>
<dbReference type="InterPro" id="IPR012337">
    <property type="entry name" value="RNaseH-like_sf"/>
</dbReference>
<gene>
    <name evidence="2" type="ORF">QOZ84_11805</name>
</gene>
<dbReference type="InterPro" id="IPR036397">
    <property type="entry name" value="RNaseH_sf"/>
</dbReference>
<comment type="caution">
    <text evidence="2">The sequence shown here is derived from an EMBL/GenBank/DDBJ whole genome shotgun (WGS) entry which is preliminary data.</text>
</comment>
<dbReference type="Gene3D" id="3.30.420.10">
    <property type="entry name" value="Ribonuclease H-like superfamily/Ribonuclease H"/>
    <property type="match status" value="1"/>
</dbReference>
<reference evidence="2 3" key="1">
    <citation type="submission" date="2023-05" db="EMBL/GenBank/DDBJ databases">
        <title>Rombocin, a short stable natural nisin variant, displays selective antimicrobial activity against Listeria monocytogenes and employs dual mode of action to kill target bacterial strains.</title>
        <authorList>
            <person name="Wambui J."/>
            <person name="Stephan R."/>
            <person name="Kuipers O.P."/>
        </authorList>
    </citation>
    <scope>NUCLEOTIDE SEQUENCE [LARGE SCALE GENOMIC DNA]</scope>
    <source>
        <strain evidence="2 3">RC002</strain>
    </source>
</reference>
<dbReference type="Proteomes" id="UP001301012">
    <property type="component" value="Unassembled WGS sequence"/>
</dbReference>
<dbReference type="PANTHER" id="PTHR46889:SF4">
    <property type="entry name" value="TRANSPOSASE INSO FOR INSERTION SEQUENCE ELEMENT IS911B-RELATED"/>
    <property type="match status" value="1"/>
</dbReference>
<dbReference type="InterPro" id="IPR050900">
    <property type="entry name" value="Transposase_IS3/IS150/IS904"/>
</dbReference>
<evidence type="ECO:0000259" key="1">
    <source>
        <dbReference type="Pfam" id="PF13333"/>
    </source>
</evidence>